<evidence type="ECO:0000256" key="1">
    <source>
        <dbReference type="SAM" id="SignalP"/>
    </source>
</evidence>
<dbReference type="Proteomes" id="UP000218824">
    <property type="component" value="Chromosome"/>
</dbReference>
<dbReference type="EMBL" id="AP014940">
    <property type="protein sequence ID" value="BAW00307.1"/>
    <property type="molecule type" value="Genomic_DNA"/>
</dbReference>
<dbReference type="InterPro" id="IPR007410">
    <property type="entry name" value="LpqE-like"/>
</dbReference>
<name>A0AAU9B9E6_LYSEN</name>
<dbReference type="KEGG" id="lem:LEN_4819"/>
<sequence>MRSDRLRCLMFAAALLSAAPAAWAQVAVDAPWVRATVAQQPATGAFMRLTAQRDLRLVGARSAIAEHTEVHEMAMQGQTMRMRQIAALELPKGRAVALAPGGYHLMLIGLKQPLRAGQKVALTLIFEDPAGKRSEQKVQAEVRPLTAPAS</sequence>
<gene>
    <name evidence="2" type="ORF">LEN_4819</name>
</gene>
<dbReference type="SUPFAM" id="SSF110087">
    <property type="entry name" value="DR1885-like metal-binding protein"/>
    <property type="match status" value="1"/>
</dbReference>
<dbReference type="Pfam" id="PF04314">
    <property type="entry name" value="PCuAC"/>
    <property type="match status" value="1"/>
</dbReference>
<dbReference type="InterPro" id="IPR058248">
    <property type="entry name" value="Lxx211020-like"/>
</dbReference>
<dbReference type="PANTHER" id="PTHR36302:SF1">
    <property type="entry name" value="COPPER CHAPERONE PCU(A)C"/>
    <property type="match status" value="1"/>
</dbReference>
<keyword evidence="1" id="KW-0732">Signal</keyword>
<reference evidence="2 3" key="1">
    <citation type="journal article" date="2017" name="DNA Res.">
        <title>Complete genome sequence and expression profile of the commercial lytic enzyme producer Lysobacter enzymogenes M497-1.</title>
        <authorList>
            <person name="Takami H."/>
            <person name="Toyoda A."/>
            <person name="Uchiyama I."/>
            <person name="Itoh T."/>
            <person name="Takaki Y."/>
            <person name="Arai W."/>
            <person name="Nishi S."/>
            <person name="Kawai M."/>
            <person name="Shinya K."/>
            <person name="Ikeda H."/>
        </authorList>
    </citation>
    <scope>NUCLEOTIDE SEQUENCE [LARGE SCALE GENOMIC DNA]</scope>
    <source>
        <strain evidence="2 3">M497-1</strain>
    </source>
</reference>
<dbReference type="GeneID" id="83066590"/>
<organism evidence="2 3">
    <name type="scientific">Lysobacter enzymogenes</name>
    <dbReference type="NCBI Taxonomy" id="69"/>
    <lineage>
        <taxon>Bacteria</taxon>
        <taxon>Pseudomonadati</taxon>
        <taxon>Pseudomonadota</taxon>
        <taxon>Gammaproteobacteria</taxon>
        <taxon>Lysobacterales</taxon>
        <taxon>Lysobacteraceae</taxon>
        <taxon>Lysobacter</taxon>
    </lineage>
</organism>
<protein>
    <recommendedName>
        <fullName evidence="4">Copper chaperone PCu(A)C</fullName>
    </recommendedName>
</protein>
<evidence type="ECO:0000313" key="3">
    <source>
        <dbReference type="Proteomes" id="UP000218824"/>
    </source>
</evidence>
<dbReference type="Gene3D" id="2.60.40.1890">
    <property type="entry name" value="PCu(A)C copper chaperone"/>
    <property type="match status" value="1"/>
</dbReference>
<dbReference type="AlphaFoldDB" id="A0AAU9B9E6"/>
<feature type="chain" id="PRO_5043762192" description="Copper chaperone PCu(A)C" evidence="1">
    <location>
        <begin position="25"/>
        <end position="150"/>
    </location>
</feature>
<accession>A0AAU9B9E6</accession>
<dbReference type="RefSeq" id="WP_096382618.1">
    <property type="nucleotide sequence ID" value="NZ_AP014940.1"/>
</dbReference>
<evidence type="ECO:0008006" key="4">
    <source>
        <dbReference type="Google" id="ProtNLM"/>
    </source>
</evidence>
<dbReference type="PANTHER" id="PTHR36302">
    <property type="entry name" value="BLR7088 PROTEIN"/>
    <property type="match status" value="1"/>
</dbReference>
<dbReference type="InterPro" id="IPR036182">
    <property type="entry name" value="PCuAC_sf"/>
</dbReference>
<proteinExistence type="predicted"/>
<evidence type="ECO:0000313" key="2">
    <source>
        <dbReference type="EMBL" id="BAW00307.1"/>
    </source>
</evidence>
<feature type="signal peptide" evidence="1">
    <location>
        <begin position="1"/>
        <end position="24"/>
    </location>
</feature>